<dbReference type="EMBL" id="RQSM01000003">
    <property type="protein sequence ID" value="RVU90851.1"/>
    <property type="molecule type" value="Genomic_DNA"/>
</dbReference>
<name>A0A437UBG2_9FLAO</name>
<accession>A0A437UBG2</accession>
<comment type="caution">
    <text evidence="3">The sequence shown here is derived from an EMBL/GenBank/DDBJ whole genome shotgun (WGS) entry which is preliminary data.</text>
</comment>
<organism evidence="3 5">
    <name type="scientific">Flavobacterium columnare</name>
    <dbReference type="NCBI Taxonomy" id="996"/>
    <lineage>
        <taxon>Bacteria</taxon>
        <taxon>Pseudomonadati</taxon>
        <taxon>Bacteroidota</taxon>
        <taxon>Flavobacteriia</taxon>
        <taxon>Flavobacteriales</taxon>
        <taxon>Flavobacteriaceae</taxon>
        <taxon>Flavobacterium</taxon>
    </lineage>
</organism>
<protein>
    <submittedName>
        <fullName evidence="3">Uncharacterized protein</fullName>
    </submittedName>
</protein>
<evidence type="ECO:0000313" key="2">
    <source>
        <dbReference type="EMBL" id="RVU90851.1"/>
    </source>
</evidence>
<gene>
    <name evidence="1" type="ORF">EH230_07985</name>
    <name evidence="2" type="ORF">EH230_08020</name>
    <name evidence="3" type="ORF">EH230_08055</name>
    <name evidence="4" type="ORF">EH230_08090</name>
</gene>
<evidence type="ECO:0000313" key="5">
    <source>
        <dbReference type="Proteomes" id="UP000288951"/>
    </source>
</evidence>
<evidence type="ECO:0000313" key="3">
    <source>
        <dbReference type="EMBL" id="RVU90858.1"/>
    </source>
</evidence>
<dbReference type="AlphaFoldDB" id="A0A437UBG2"/>
<sequence length="70" mass="8238">MKTGNEDNKKRAAFFQSCSFFWWRVVCGTEAFSADWNSPAELRERPEGDRLIAFLLIVDFQLTIVDFRFI</sequence>
<keyword evidence="5" id="KW-1185">Reference proteome</keyword>
<proteinExistence type="predicted"/>
<evidence type="ECO:0000313" key="1">
    <source>
        <dbReference type="EMBL" id="RVU90844.1"/>
    </source>
</evidence>
<dbReference type="EMBL" id="RQSM01000003">
    <property type="protein sequence ID" value="RVU90844.1"/>
    <property type="molecule type" value="Genomic_DNA"/>
</dbReference>
<evidence type="ECO:0000313" key="4">
    <source>
        <dbReference type="EMBL" id="RVU90865.1"/>
    </source>
</evidence>
<reference evidence="3" key="1">
    <citation type="submission" date="2018-12" db="EMBL/GenBank/DDBJ databases">
        <title>Draft genome sequence of Flaovobacterium columnare ARS1 isolated from channel catfish in Alabama.</title>
        <authorList>
            <person name="Cai W."/>
            <person name="Arias C."/>
        </authorList>
    </citation>
    <scope>NUCLEOTIDE SEQUENCE [LARGE SCALE GENOMIC DNA]</scope>
    <source>
        <strain evidence="3">ARS1</strain>
    </source>
</reference>
<dbReference type="Proteomes" id="UP000288951">
    <property type="component" value="Unassembled WGS sequence"/>
</dbReference>
<dbReference type="EMBL" id="RQSM01000003">
    <property type="protein sequence ID" value="RVU90858.1"/>
    <property type="molecule type" value="Genomic_DNA"/>
</dbReference>
<dbReference type="EMBL" id="RQSM01000003">
    <property type="protein sequence ID" value="RVU90865.1"/>
    <property type="molecule type" value="Genomic_DNA"/>
</dbReference>